<comment type="caution">
    <text evidence="10">The sequence shown here is derived from an EMBL/GenBank/DDBJ whole genome shotgun (WGS) entry which is preliminary data.</text>
</comment>
<gene>
    <name evidence="7" type="primary">clpP</name>
    <name evidence="10" type="ORF">A3A35_00830</name>
</gene>
<dbReference type="GO" id="GO:0005737">
    <property type="term" value="C:cytoplasm"/>
    <property type="evidence" value="ECO:0007669"/>
    <property type="project" value="UniProtKB-SubCell"/>
</dbReference>
<evidence type="ECO:0000256" key="7">
    <source>
        <dbReference type="HAMAP-Rule" id="MF_00444"/>
    </source>
</evidence>
<sequence>MLIPTVIEKSQFGERAYDIYSRLLRERIIFLGGQIEDHTANIVIAQLLFLESEDPKKDISLYINSPGGSVTATLAMLDTMNHIKPDVSTVCVGVAASGAAILLSAGKKGKRYALPNAEIMIHQPWGQAQGQATELEITAKHILSVRDKLNKILAKNTGQTLTKVENDVERDFFMSADDAKKYGIVDEIYKNSHS</sequence>
<organism evidence="10 11">
    <name type="scientific">Candidatus Kaiserbacteria bacterium RIFCSPLOWO2_01_FULL_51_21</name>
    <dbReference type="NCBI Taxonomy" id="1798508"/>
    <lineage>
        <taxon>Bacteria</taxon>
        <taxon>Candidatus Kaiseribacteriota</taxon>
    </lineage>
</organism>
<dbReference type="InterPro" id="IPR023562">
    <property type="entry name" value="ClpP/TepA"/>
</dbReference>
<reference evidence="10 11" key="1">
    <citation type="journal article" date="2016" name="Nat. Commun.">
        <title>Thousands of microbial genomes shed light on interconnected biogeochemical processes in an aquifer system.</title>
        <authorList>
            <person name="Anantharaman K."/>
            <person name="Brown C.T."/>
            <person name="Hug L.A."/>
            <person name="Sharon I."/>
            <person name="Castelle C.J."/>
            <person name="Probst A.J."/>
            <person name="Thomas B.C."/>
            <person name="Singh A."/>
            <person name="Wilkins M.J."/>
            <person name="Karaoz U."/>
            <person name="Brodie E.L."/>
            <person name="Williams K.H."/>
            <person name="Hubbard S.S."/>
            <person name="Banfield J.F."/>
        </authorList>
    </citation>
    <scope>NUCLEOTIDE SEQUENCE [LARGE SCALE GENOMIC DNA]</scope>
</reference>
<dbReference type="Proteomes" id="UP000179115">
    <property type="component" value="Unassembled WGS sequence"/>
</dbReference>
<comment type="subcellular location">
    <subcellularLocation>
        <location evidence="7">Cytoplasm</location>
    </subcellularLocation>
</comment>
<dbReference type="STRING" id="1798508.A3A35_00830"/>
<keyword evidence="2 7" id="KW-0963">Cytoplasm</keyword>
<proteinExistence type="inferred from homology"/>
<dbReference type="InterPro" id="IPR001907">
    <property type="entry name" value="ClpP"/>
</dbReference>
<feature type="active site" description="Nucleophile" evidence="7">
    <location>
        <position position="97"/>
    </location>
</feature>
<dbReference type="InterPro" id="IPR029045">
    <property type="entry name" value="ClpP/crotonase-like_dom_sf"/>
</dbReference>
<evidence type="ECO:0000256" key="1">
    <source>
        <dbReference type="ARBA" id="ARBA00007039"/>
    </source>
</evidence>
<dbReference type="NCBIfam" id="NF009205">
    <property type="entry name" value="PRK12553.1"/>
    <property type="match status" value="1"/>
</dbReference>
<comment type="catalytic activity">
    <reaction evidence="6 7 8">
        <text>Hydrolysis of proteins to small peptides in the presence of ATP and magnesium. alpha-casein is the usual test substrate. In the absence of ATP, only oligopeptides shorter than five residues are hydrolyzed (such as succinyl-Leu-Tyr-|-NHMec, and Leu-Tyr-Leu-|-Tyr-Trp, in which cleavage of the -Tyr-|-Leu- and -Tyr-|-Trp bonds also occurs).</text>
        <dbReference type="EC" id="3.4.21.92"/>
    </reaction>
</comment>
<evidence type="ECO:0000256" key="3">
    <source>
        <dbReference type="ARBA" id="ARBA00022670"/>
    </source>
</evidence>
<dbReference type="GO" id="GO:0004176">
    <property type="term" value="F:ATP-dependent peptidase activity"/>
    <property type="evidence" value="ECO:0007669"/>
    <property type="project" value="InterPro"/>
</dbReference>
<dbReference type="EMBL" id="MFLV01000011">
    <property type="protein sequence ID" value="OGG71690.1"/>
    <property type="molecule type" value="Genomic_DNA"/>
</dbReference>
<comment type="function">
    <text evidence="7">Cleaves peptides in various proteins in a process that requires ATP hydrolysis. Has a chymotrypsin-like activity. Plays a major role in the degradation of misfolded proteins.</text>
</comment>
<keyword evidence="3 7" id="KW-0645">Protease</keyword>
<dbReference type="EC" id="3.4.21.92" evidence="7"/>
<evidence type="ECO:0000313" key="10">
    <source>
        <dbReference type="EMBL" id="OGG71690.1"/>
    </source>
</evidence>
<dbReference type="SUPFAM" id="SSF52096">
    <property type="entry name" value="ClpP/crotonase"/>
    <property type="match status" value="1"/>
</dbReference>
<evidence type="ECO:0000256" key="2">
    <source>
        <dbReference type="ARBA" id="ARBA00022490"/>
    </source>
</evidence>
<evidence type="ECO:0000256" key="5">
    <source>
        <dbReference type="ARBA" id="ARBA00022825"/>
    </source>
</evidence>
<dbReference type="PANTHER" id="PTHR10381:SF70">
    <property type="entry name" value="ATP-DEPENDENT CLP PROTEASE PROTEOLYTIC SUBUNIT"/>
    <property type="match status" value="1"/>
</dbReference>
<dbReference type="HAMAP" id="MF_00444">
    <property type="entry name" value="ClpP"/>
    <property type="match status" value="1"/>
</dbReference>
<dbReference type="InterPro" id="IPR033135">
    <property type="entry name" value="ClpP_His_AS"/>
</dbReference>
<comment type="subunit">
    <text evidence="7">Fourteen ClpP subunits assemble into 2 heptameric rings which stack back to back to give a disk-like structure with a central cavity, resembling the structure of eukaryotic proteasomes.</text>
</comment>
<evidence type="ECO:0000256" key="8">
    <source>
        <dbReference type="PROSITE-ProRule" id="PRU10086"/>
    </source>
</evidence>
<dbReference type="FunFam" id="3.90.226.10:FF:000001">
    <property type="entry name" value="ATP-dependent Clp protease proteolytic subunit"/>
    <property type="match status" value="1"/>
</dbReference>
<keyword evidence="5 7" id="KW-0720">Serine protease</keyword>
<keyword evidence="4 7" id="KW-0378">Hydrolase</keyword>
<dbReference type="Pfam" id="PF00574">
    <property type="entry name" value="CLP_protease"/>
    <property type="match status" value="1"/>
</dbReference>
<dbReference type="PANTHER" id="PTHR10381">
    <property type="entry name" value="ATP-DEPENDENT CLP PROTEASE PROTEOLYTIC SUBUNIT"/>
    <property type="match status" value="1"/>
</dbReference>
<dbReference type="GO" id="GO:0009368">
    <property type="term" value="C:endopeptidase Clp complex"/>
    <property type="evidence" value="ECO:0007669"/>
    <property type="project" value="TreeGrafter"/>
</dbReference>
<dbReference type="PROSITE" id="PS00382">
    <property type="entry name" value="CLP_PROTEASE_HIS"/>
    <property type="match status" value="1"/>
</dbReference>
<dbReference type="GO" id="GO:0006515">
    <property type="term" value="P:protein quality control for misfolded or incompletely synthesized proteins"/>
    <property type="evidence" value="ECO:0007669"/>
    <property type="project" value="TreeGrafter"/>
</dbReference>
<evidence type="ECO:0000256" key="6">
    <source>
        <dbReference type="ARBA" id="ARBA00034021"/>
    </source>
</evidence>
<dbReference type="NCBIfam" id="NF001368">
    <property type="entry name" value="PRK00277.1"/>
    <property type="match status" value="1"/>
</dbReference>
<dbReference type="NCBIfam" id="TIGR00493">
    <property type="entry name" value="clpP"/>
    <property type="match status" value="1"/>
</dbReference>
<name>A0A1F6EDJ4_9BACT</name>
<comment type="similarity">
    <text evidence="1 7 9">Belongs to the peptidase S14 family.</text>
</comment>
<protein>
    <recommendedName>
        <fullName evidence="7 9">ATP-dependent Clp protease proteolytic subunit</fullName>
        <ecNumber evidence="7">3.4.21.92</ecNumber>
    </recommendedName>
    <alternativeName>
        <fullName evidence="7">Endopeptidase Clp</fullName>
    </alternativeName>
</protein>
<evidence type="ECO:0000256" key="4">
    <source>
        <dbReference type="ARBA" id="ARBA00022801"/>
    </source>
</evidence>
<dbReference type="CDD" id="cd07017">
    <property type="entry name" value="S14_ClpP_2"/>
    <property type="match status" value="1"/>
</dbReference>
<dbReference type="PRINTS" id="PR00127">
    <property type="entry name" value="CLPPROTEASEP"/>
</dbReference>
<dbReference type="AlphaFoldDB" id="A0A1F6EDJ4"/>
<dbReference type="Gene3D" id="3.90.226.10">
    <property type="entry name" value="2-enoyl-CoA Hydratase, Chain A, domain 1"/>
    <property type="match status" value="1"/>
</dbReference>
<dbReference type="GO" id="GO:0051117">
    <property type="term" value="F:ATPase binding"/>
    <property type="evidence" value="ECO:0007669"/>
    <property type="project" value="TreeGrafter"/>
</dbReference>
<dbReference type="GO" id="GO:0004252">
    <property type="term" value="F:serine-type endopeptidase activity"/>
    <property type="evidence" value="ECO:0007669"/>
    <property type="project" value="UniProtKB-UniRule"/>
</dbReference>
<feature type="active site" evidence="7 8">
    <location>
        <position position="122"/>
    </location>
</feature>
<evidence type="ECO:0000313" key="11">
    <source>
        <dbReference type="Proteomes" id="UP000179115"/>
    </source>
</evidence>
<accession>A0A1F6EDJ4</accession>
<evidence type="ECO:0000256" key="9">
    <source>
        <dbReference type="RuleBase" id="RU003567"/>
    </source>
</evidence>